<dbReference type="OrthoDB" id="9761875at2"/>
<dbReference type="AlphaFoldDB" id="A0A1I5U5X9"/>
<dbReference type="PANTHER" id="PTHR43002">
    <property type="entry name" value="GLYCOGEN DEBRANCHING ENZYME"/>
    <property type="match status" value="1"/>
</dbReference>
<dbReference type="InterPro" id="IPR017853">
    <property type="entry name" value="GH"/>
</dbReference>
<dbReference type="SUPFAM" id="SSF51445">
    <property type="entry name" value="(Trans)glycosidases"/>
    <property type="match status" value="1"/>
</dbReference>
<dbReference type="GO" id="GO:0005975">
    <property type="term" value="P:carbohydrate metabolic process"/>
    <property type="evidence" value="ECO:0007669"/>
    <property type="project" value="InterPro"/>
</dbReference>
<sequence length="645" mass="74568">MSEKLEIIKEKPYPLGCYIDYDKSLVVRTVFEGDKNCGIALYKGTSNDGETALKIKLPKSLKRGSIYAARIKGISNVDEYSSYNYFVDSTYFCDSYAKHLIGLETFGLDVPDCDIRAKLDNRSTLKASEYSFDWENDSFPEVPYEDSFVYLLHVRGFTKSSGSGVPAQHRGTFLGILDKIPYLKSIGVTTVEIMPAIEMNEIETPRTHGGILSKELLYSKDGSISNTNSIKPRLNFWGYKKGFYFAPRTAYCSNPYDAENEFKFFIKTMHANGLEVIMQFFFEESENESLIIDALRYWRCSYHVDGFHLKGARIPIRLITKEPLFSDAKIWYDWFEDGPVPSKRYLAIYNNSFLYAGRRFLKSDDNSAGDFFHAMIANGNTHGVINYICDYEGFRLSDLVSYEHKHNEENGENNKDGTDNNLSWNCGIEGRTRKQSILELRKKQVKNILTMLLLAQGTPMIFSGDEFCSSQGGNNNPYCQDNETGWVDWKALEKNTEIFEYFKFLIRFRFEHNILHNASAFKLMDYISCGYPDLSCHGREAWRPDFTGHSHILGMLYCGKYDKDDKNSPFIYVCYNMYWMKEEIALPKLPDGLRWKMISDTERVDKIDSIEKKDKAVEKMSERSVRIYMSEIDPDNKSKRKLKRK</sequence>
<dbReference type="SMART" id="SM00642">
    <property type="entry name" value="Aamy"/>
    <property type="match status" value="1"/>
</dbReference>
<gene>
    <name evidence="2" type="ORF">SAMN04487928_11185</name>
</gene>
<evidence type="ECO:0000259" key="1">
    <source>
        <dbReference type="SMART" id="SM00642"/>
    </source>
</evidence>
<dbReference type="SUPFAM" id="SSF51011">
    <property type="entry name" value="Glycosyl hydrolase domain"/>
    <property type="match status" value="1"/>
</dbReference>
<keyword evidence="3" id="KW-1185">Reference proteome</keyword>
<protein>
    <submittedName>
        <fullName evidence="2">Glycogen operon protein</fullName>
    </submittedName>
</protein>
<evidence type="ECO:0000313" key="2">
    <source>
        <dbReference type="EMBL" id="SFP90661.1"/>
    </source>
</evidence>
<proteinExistence type="predicted"/>
<organism evidence="2 3">
    <name type="scientific">Butyrivibrio proteoclasticus</name>
    <dbReference type="NCBI Taxonomy" id="43305"/>
    <lineage>
        <taxon>Bacteria</taxon>
        <taxon>Bacillati</taxon>
        <taxon>Bacillota</taxon>
        <taxon>Clostridia</taxon>
        <taxon>Lachnospirales</taxon>
        <taxon>Lachnospiraceae</taxon>
        <taxon>Butyrivibrio</taxon>
    </lineage>
</organism>
<dbReference type="Pfam" id="PF21156">
    <property type="entry name" value="ISOA1-3_C"/>
    <property type="match status" value="1"/>
</dbReference>
<dbReference type="EMBL" id="FOXO01000011">
    <property type="protein sequence ID" value="SFP90661.1"/>
    <property type="molecule type" value="Genomic_DNA"/>
</dbReference>
<dbReference type="InterPro" id="IPR006047">
    <property type="entry name" value="GH13_cat_dom"/>
</dbReference>
<dbReference type="Gene3D" id="2.60.40.1180">
    <property type="entry name" value="Golgi alpha-mannosidase II"/>
    <property type="match status" value="1"/>
</dbReference>
<evidence type="ECO:0000313" key="3">
    <source>
        <dbReference type="Proteomes" id="UP000182624"/>
    </source>
</evidence>
<dbReference type="Proteomes" id="UP000182624">
    <property type="component" value="Unassembled WGS sequence"/>
</dbReference>
<feature type="domain" description="Glycosyl hydrolase family 13 catalytic" evidence="1">
    <location>
        <begin position="151"/>
        <end position="509"/>
    </location>
</feature>
<dbReference type="InterPro" id="IPR048650">
    <property type="entry name" value="ISOA1-3-like_C"/>
</dbReference>
<dbReference type="Gene3D" id="3.20.20.80">
    <property type="entry name" value="Glycosidases"/>
    <property type="match status" value="2"/>
</dbReference>
<accession>A0A1I5U5X9</accession>
<dbReference type="RefSeq" id="WP_074887396.1">
    <property type="nucleotide sequence ID" value="NZ_FOXO01000011.1"/>
</dbReference>
<name>A0A1I5U5X9_9FIRM</name>
<reference evidence="3" key="1">
    <citation type="submission" date="2016-10" db="EMBL/GenBank/DDBJ databases">
        <authorList>
            <person name="Varghese N."/>
            <person name="Submissions S."/>
        </authorList>
    </citation>
    <scope>NUCLEOTIDE SEQUENCE [LARGE SCALE GENOMIC DNA]</scope>
    <source>
        <strain evidence="3">P18</strain>
    </source>
</reference>
<dbReference type="InterPro" id="IPR013780">
    <property type="entry name" value="Glyco_hydro_b"/>
</dbReference>